<feature type="short sequence motif" description="TonB C-terminal box" evidence="10">
    <location>
        <begin position="728"/>
        <end position="745"/>
    </location>
</feature>
<evidence type="ECO:0000256" key="10">
    <source>
        <dbReference type="PROSITE-ProRule" id="PRU10144"/>
    </source>
</evidence>
<dbReference type="PANTHER" id="PTHR30442">
    <property type="entry name" value="IRON III DICITRATE TRANSPORT PROTEIN FECA"/>
    <property type="match status" value="1"/>
</dbReference>
<keyword evidence="5 12" id="KW-0732">Signal</keyword>
<dbReference type="InterPro" id="IPR036942">
    <property type="entry name" value="Beta-barrel_TonB_sf"/>
</dbReference>
<dbReference type="GO" id="GO:0033214">
    <property type="term" value="P:siderophore-iron import into cell"/>
    <property type="evidence" value="ECO:0007669"/>
    <property type="project" value="TreeGrafter"/>
</dbReference>
<keyword evidence="16" id="KW-1185">Reference proteome</keyword>
<sequence length="745" mass="81891">MTFRPTQRGALAAAIATALSAPAFAQESTQDSTQAVPVTASPVLDRISIVGGSAAIRDVAGSAHVLDHETLETIPGNDPMKVLRQVPGVYVTEEEGHGLFPNISIRGANQDRNSRITVMEDGVMIAPAPYAAPAAYYFPNIARMDSVEVRKGSSSIEYGPYTIGGALNMTSTPIPGEAQGRVRVSAGERDGRRLHAWYGDSEETFGYLLETYQDTTDGFRDLDTPQRGSEQPGYEIQNYLGKFRLNTPASAERYQELELKLARDDKTIDETYLGLTREDYEATPYRRYAGSAIDEMNTEHTQYQLRHFIEVNPDLDVTTTLYRNEFHRNWYKLASVDGNGISGILADPDAYAGEMSWITGANSDDLRGTIKANNREYVSQGIESRANWHVTTGDIDHHLKFGLRYHEDEIDRFQWQDEYDMVDGSLVLTDRGALGDAGNRVTEAKTIAAFVQDRMDFGRLAVTPGLRYESIAIDRTRYADADRTTISRDDESADYNVLIPGLGATFDVNENWQLLGGVYKGFAPTGVGEADEEEAINWEAGVRYQNGAFQSELIGFLNDYENLVGQCTASTGGGCDIGDTFDGGEVQVRGLEALALYDLAAGRDWAVNVPLRVAYTWTDTEFQNSFDSDYSAWGDVNQGDELPNTPEHQLSVSAGVVGERFGVHATANYVGETRAVAGSGSIPADEKVDARTIFDLSANYRLTKHAKLFAEVENLTDETYVAAIRPAGFRVGKPRTVMVGAQFDF</sequence>
<dbReference type="RefSeq" id="WP_156227772.1">
    <property type="nucleotide sequence ID" value="NZ_CP046415.1"/>
</dbReference>
<dbReference type="PROSITE" id="PS01156">
    <property type="entry name" value="TONB_DEPENDENT_REC_2"/>
    <property type="match status" value="1"/>
</dbReference>
<evidence type="ECO:0000256" key="1">
    <source>
        <dbReference type="ARBA" id="ARBA00004571"/>
    </source>
</evidence>
<accession>A0A6I6D1N3</accession>
<organism evidence="15 16">
    <name type="scientific">Guyparkeria halophila</name>
    <dbReference type="NCBI Taxonomy" id="47960"/>
    <lineage>
        <taxon>Bacteria</taxon>
        <taxon>Pseudomonadati</taxon>
        <taxon>Pseudomonadota</taxon>
        <taxon>Gammaproteobacteria</taxon>
        <taxon>Chromatiales</taxon>
        <taxon>Thioalkalibacteraceae</taxon>
        <taxon>Guyparkeria</taxon>
    </lineage>
</organism>
<evidence type="ECO:0000256" key="4">
    <source>
        <dbReference type="ARBA" id="ARBA00022692"/>
    </source>
</evidence>
<evidence type="ECO:0000256" key="7">
    <source>
        <dbReference type="ARBA" id="ARBA00023136"/>
    </source>
</evidence>
<evidence type="ECO:0000259" key="14">
    <source>
        <dbReference type="Pfam" id="PF07715"/>
    </source>
</evidence>
<dbReference type="PROSITE" id="PS52016">
    <property type="entry name" value="TONB_DEPENDENT_REC_3"/>
    <property type="match status" value="1"/>
</dbReference>
<dbReference type="InterPro" id="IPR000531">
    <property type="entry name" value="Beta-barrel_TonB"/>
</dbReference>
<evidence type="ECO:0000256" key="8">
    <source>
        <dbReference type="ARBA" id="ARBA00023237"/>
    </source>
</evidence>
<dbReference type="Pfam" id="PF07715">
    <property type="entry name" value="Plug"/>
    <property type="match status" value="1"/>
</dbReference>
<evidence type="ECO:0000313" key="15">
    <source>
        <dbReference type="EMBL" id="QGT77773.1"/>
    </source>
</evidence>
<evidence type="ECO:0000256" key="3">
    <source>
        <dbReference type="ARBA" id="ARBA00022452"/>
    </source>
</evidence>
<dbReference type="KEGG" id="ghl:GM160_02070"/>
<feature type="domain" description="TonB-dependent receptor plug" evidence="14">
    <location>
        <begin position="56"/>
        <end position="166"/>
    </location>
</feature>
<evidence type="ECO:0000259" key="13">
    <source>
        <dbReference type="Pfam" id="PF00593"/>
    </source>
</evidence>
<evidence type="ECO:0000256" key="5">
    <source>
        <dbReference type="ARBA" id="ARBA00022729"/>
    </source>
</evidence>
<dbReference type="Pfam" id="PF00593">
    <property type="entry name" value="TonB_dep_Rec_b-barrel"/>
    <property type="match status" value="1"/>
</dbReference>
<keyword evidence="8 9" id="KW-0998">Cell outer membrane</keyword>
<evidence type="ECO:0000256" key="11">
    <source>
        <dbReference type="RuleBase" id="RU003357"/>
    </source>
</evidence>
<evidence type="ECO:0000256" key="12">
    <source>
        <dbReference type="SAM" id="SignalP"/>
    </source>
</evidence>
<dbReference type="CDD" id="cd01347">
    <property type="entry name" value="ligand_gated_channel"/>
    <property type="match status" value="1"/>
</dbReference>
<keyword evidence="15" id="KW-0675">Receptor</keyword>
<feature type="domain" description="TonB-dependent receptor-like beta-barrel" evidence="13">
    <location>
        <begin position="281"/>
        <end position="715"/>
    </location>
</feature>
<feature type="signal peptide" evidence="12">
    <location>
        <begin position="1"/>
        <end position="25"/>
    </location>
</feature>
<dbReference type="AlphaFoldDB" id="A0A6I6D1N3"/>
<keyword evidence="7 9" id="KW-0472">Membrane</keyword>
<dbReference type="Gene3D" id="2.170.130.10">
    <property type="entry name" value="TonB-dependent receptor, plug domain"/>
    <property type="match status" value="1"/>
</dbReference>
<keyword evidence="2 9" id="KW-0813">Transport</keyword>
<keyword evidence="6 11" id="KW-0798">TonB box</keyword>
<dbReference type="InterPro" id="IPR012910">
    <property type="entry name" value="Plug_dom"/>
</dbReference>
<evidence type="ECO:0000256" key="9">
    <source>
        <dbReference type="PROSITE-ProRule" id="PRU01360"/>
    </source>
</evidence>
<evidence type="ECO:0000313" key="16">
    <source>
        <dbReference type="Proteomes" id="UP000427716"/>
    </source>
</evidence>
<dbReference type="InterPro" id="IPR010917">
    <property type="entry name" value="TonB_rcpt_CS"/>
</dbReference>
<keyword evidence="3 9" id="KW-1134">Transmembrane beta strand</keyword>
<reference evidence="15 16" key="1">
    <citation type="submission" date="2019-11" db="EMBL/GenBank/DDBJ databases">
        <authorList>
            <person name="Zhang J."/>
            <person name="Sun C."/>
        </authorList>
    </citation>
    <scope>NUCLEOTIDE SEQUENCE [LARGE SCALE GENOMIC DNA]</scope>
    <source>
        <strain evidence="16">sp2</strain>
    </source>
</reference>
<dbReference type="EMBL" id="CP046415">
    <property type="protein sequence ID" value="QGT77773.1"/>
    <property type="molecule type" value="Genomic_DNA"/>
</dbReference>
<name>A0A6I6D1N3_9GAMM</name>
<gene>
    <name evidence="15" type="ORF">GM160_02070</name>
</gene>
<dbReference type="SUPFAM" id="SSF56935">
    <property type="entry name" value="Porins"/>
    <property type="match status" value="1"/>
</dbReference>
<proteinExistence type="inferred from homology"/>
<feature type="chain" id="PRO_5026090029" evidence="12">
    <location>
        <begin position="26"/>
        <end position="745"/>
    </location>
</feature>
<comment type="subcellular location">
    <subcellularLocation>
        <location evidence="1 9">Cell outer membrane</location>
        <topology evidence="1 9">Multi-pass membrane protein</topology>
    </subcellularLocation>
</comment>
<dbReference type="GO" id="GO:0009279">
    <property type="term" value="C:cell outer membrane"/>
    <property type="evidence" value="ECO:0007669"/>
    <property type="project" value="UniProtKB-SubCell"/>
</dbReference>
<dbReference type="InterPro" id="IPR037066">
    <property type="entry name" value="Plug_dom_sf"/>
</dbReference>
<dbReference type="PANTHER" id="PTHR30442:SF0">
    <property type="entry name" value="FE(3+) DICITRATE TRANSPORT PROTEIN FECA"/>
    <property type="match status" value="1"/>
</dbReference>
<evidence type="ECO:0000256" key="6">
    <source>
        <dbReference type="ARBA" id="ARBA00023077"/>
    </source>
</evidence>
<evidence type="ECO:0000256" key="2">
    <source>
        <dbReference type="ARBA" id="ARBA00022448"/>
    </source>
</evidence>
<protein>
    <submittedName>
        <fullName evidence="15">TonB-dependent receptor</fullName>
    </submittedName>
</protein>
<comment type="similarity">
    <text evidence="9 11">Belongs to the TonB-dependent receptor family.</text>
</comment>
<dbReference type="Gene3D" id="2.40.170.20">
    <property type="entry name" value="TonB-dependent receptor, beta-barrel domain"/>
    <property type="match status" value="1"/>
</dbReference>
<dbReference type="InterPro" id="IPR039426">
    <property type="entry name" value="TonB-dep_rcpt-like"/>
</dbReference>
<dbReference type="Proteomes" id="UP000427716">
    <property type="component" value="Chromosome"/>
</dbReference>
<keyword evidence="4 9" id="KW-0812">Transmembrane</keyword>